<dbReference type="Gene3D" id="1.10.238.10">
    <property type="entry name" value="EF-hand"/>
    <property type="match status" value="1"/>
</dbReference>
<gene>
    <name evidence="2" type="ORF">AWC38_SpisGene15728</name>
</gene>
<dbReference type="AlphaFoldDB" id="A0A2B4RU29"/>
<evidence type="ECO:0000313" key="2">
    <source>
        <dbReference type="EMBL" id="PFX19857.1"/>
    </source>
</evidence>
<protein>
    <recommendedName>
        <fullName evidence="4">EF-hand domain-containing protein</fullName>
    </recommendedName>
</protein>
<dbReference type="OrthoDB" id="9978298at2759"/>
<proteinExistence type="predicted"/>
<comment type="caution">
    <text evidence="2">The sequence shown here is derived from an EMBL/GenBank/DDBJ whole genome shotgun (WGS) entry which is preliminary data.</text>
</comment>
<dbReference type="InterPro" id="IPR011992">
    <property type="entry name" value="EF-hand-dom_pair"/>
</dbReference>
<keyword evidence="1" id="KW-0106">Calcium</keyword>
<dbReference type="InterPro" id="IPR018247">
    <property type="entry name" value="EF_Hand_1_Ca_BS"/>
</dbReference>
<name>A0A2B4RU29_STYPI</name>
<dbReference type="Proteomes" id="UP000225706">
    <property type="component" value="Unassembled WGS sequence"/>
</dbReference>
<dbReference type="PROSITE" id="PS00018">
    <property type="entry name" value="EF_HAND_1"/>
    <property type="match status" value="1"/>
</dbReference>
<evidence type="ECO:0008006" key="4">
    <source>
        <dbReference type="Google" id="ProtNLM"/>
    </source>
</evidence>
<dbReference type="SUPFAM" id="SSF47473">
    <property type="entry name" value="EF-hand"/>
    <property type="match status" value="1"/>
</dbReference>
<keyword evidence="3" id="KW-1185">Reference proteome</keyword>
<accession>A0A2B4RU29</accession>
<reference evidence="3" key="1">
    <citation type="journal article" date="2017" name="bioRxiv">
        <title>Comparative analysis of the genomes of Stylophora pistillata and Acropora digitifera provides evidence for extensive differences between species of corals.</title>
        <authorList>
            <person name="Voolstra C.R."/>
            <person name="Li Y."/>
            <person name="Liew Y.J."/>
            <person name="Baumgarten S."/>
            <person name="Zoccola D."/>
            <person name="Flot J.-F."/>
            <person name="Tambutte S."/>
            <person name="Allemand D."/>
            <person name="Aranda M."/>
        </authorList>
    </citation>
    <scope>NUCLEOTIDE SEQUENCE [LARGE SCALE GENOMIC DNA]</scope>
</reference>
<evidence type="ECO:0000313" key="3">
    <source>
        <dbReference type="Proteomes" id="UP000225706"/>
    </source>
</evidence>
<evidence type="ECO:0000256" key="1">
    <source>
        <dbReference type="ARBA" id="ARBA00022837"/>
    </source>
</evidence>
<dbReference type="EMBL" id="LSMT01000342">
    <property type="protein sequence ID" value="PFX19857.1"/>
    <property type="molecule type" value="Genomic_DNA"/>
</dbReference>
<sequence length="172" mass="21001">MPSYLVLMEERTFEDMDRNNNDLIDWWEFAIPMCVRKLSERRKRTLPALLTKQEIHKLRRFFKEYDIEGDGEIREDLSRVVFKNWYLSLINLREEDIPIWDWLGNEFVKIDDKKEYSLRQKLTTVKWKDFVLNHALYILAARPNTGSMRPYVPHFNSLHSEFEEDDDDIEYY</sequence>
<organism evidence="2 3">
    <name type="scientific">Stylophora pistillata</name>
    <name type="common">Smooth cauliflower coral</name>
    <dbReference type="NCBI Taxonomy" id="50429"/>
    <lineage>
        <taxon>Eukaryota</taxon>
        <taxon>Metazoa</taxon>
        <taxon>Cnidaria</taxon>
        <taxon>Anthozoa</taxon>
        <taxon>Hexacorallia</taxon>
        <taxon>Scleractinia</taxon>
        <taxon>Astrocoeniina</taxon>
        <taxon>Pocilloporidae</taxon>
        <taxon>Stylophora</taxon>
    </lineage>
</organism>